<proteinExistence type="predicted"/>
<feature type="non-terminal residue" evidence="1">
    <location>
        <position position="1"/>
    </location>
</feature>
<dbReference type="AlphaFoldDB" id="A0A382Q1Q0"/>
<accession>A0A382Q1Q0</accession>
<organism evidence="1">
    <name type="scientific">marine metagenome</name>
    <dbReference type="NCBI Taxonomy" id="408172"/>
    <lineage>
        <taxon>unclassified sequences</taxon>
        <taxon>metagenomes</taxon>
        <taxon>ecological metagenomes</taxon>
    </lineage>
</organism>
<protein>
    <submittedName>
        <fullName evidence="1">Uncharacterized protein</fullName>
    </submittedName>
</protein>
<sequence>TPIWTPNCCTQVEPLSTWQEYDENLIAEEMVTLVV</sequence>
<dbReference type="EMBL" id="UINC01111358">
    <property type="protein sequence ID" value="SVC79514.1"/>
    <property type="molecule type" value="Genomic_DNA"/>
</dbReference>
<evidence type="ECO:0000313" key="1">
    <source>
        <dbReference type="EMBL" id="SVC79514.1"/>
    </source>
</evidence>
<name>A0A382Q1Q0_9ZZZZ</name>
<gene>
    <name evidence="1" type="ORF">METZ01_LOCUS332368</name>
</gene>
<reference evidence="1" key="1">
    <citation type="submission" date="2018-05" db="EMBL/GenBank/DDBJ databases">
        <authorList>
            <person name="Lanie J.A."/>
            <person name="Ng W.-L."/>
            <person name="Kazmierczak K.M."/>
            <person name="Andrzejewski T.M."/>
            <person name="Davidsen T.M."/>
            <person name="Wayne K.J."/>
            <person name="Tettelin H."/>
            <person name="Glass J.I."/>
            <person name="Rusch D."/>
            <person name="Podicherti R."/>
            <person name="Tsui H.-C.T."/>
            <person name="Winkler M.E."/>
        </authorList>
    </citation>
    <scope>NUCLEOTIDE SEQUENCE</scope>
</reference>